<dbReference type="Proteomes" id="UP000232883">
    <property type="component" value="Chromosome"/>
</dbReference>
<dbReference type="AlphaFoldDB" id="A0A2K8Z4Y1"/>
<reference evidence="1 2" key="1">
    <citation type="submission" date="2017-11" db="EMBL/GenBank/DDBJ databases">
        <title>Taxonomic description and genome sequences of Spirosoma HA7 sp. nov., isolated from pollen microhabitat of Corylus avellana.</title>
        <authorList>
            <person name="Ambika Manirajan B."/>
            <person name="Suarez C."/>
            <person name="Ratering S."/>
            <person name="Geissler-Plaum R."/>
            <person name="Cardinale M."/>
            <person name="Sylvia S."/>
        </authorList>
    </citation>
    <scope>NUCLEOTIDE SEQUENCE [LARGE SCALE GENOMIC DNA]</scope>
    <source>
        <strain evidence="1 2">HA7</strain>
    </source>
</reference>
<protein>
    <submittedName>
        <fullName evidence="1">Uncharacterized protein</fullName>
    </submittedName>
</protein>
<dbReference type="EMBL" id="CP025096">
    <property type="protein sequence ID" value="AUD04874.1"/>
    <property type="molecule type" value="Genomic_DNA"/>
</dbReference>
<dbReference type="Gene3D" id="3.20.20.140">
    <property type="entry name" value="Metal-dependent hydrolases"/>
    <property type="match status" value="1"/>
</dbReference>
<evidence type="ECO:0000313" key="1">
    <source>
        <dbReference type="EMBL" id="AUD04874.1"/>
    </source>
</evidence>
<gene>
    <name evidence="1" type="ORF">CWM47_25335</name>
</gene>
<dbReference type="KEGG" id="spir:CWM47_25335"/>
<sequence length="565" mass="63677">MATTNFFDFHLHPVFKKFICKYEDSYPSTRSLADLTGKFELTNPLVSLLDQELLHILGSQSCVDQLDIGHLAVGVAAIAPIEHLFTNKSDGGLFGKILNSGLTKPLDLTYMDRVRDGQVSYYQLFIREVNIYKRLHDARHINMLSRKTPKSLDAPSSRPNLALSLEGGHGLCRTLIGHPNIPDTSLSVTLADSLSIDFTTGFTSNPAQSLRQLQQALWRQDLDLCYLVLTHLSHIDEQPLATHAFGMKMISDVSSYPMGNGLSLRGRQVIDAAYTLNVDVPFTSTPAPVLIDIKHMSLKSRLDFYQYRREKNYQLPLIASHIGVTGYSINAWKEALNDASPMRLPSGEPVVTINVDRKTAGFWGAINKEFTYNAWSINLMDEDIEAVLDSNGLIGVSLDVRILGWQDLLSKGDKDEFVSAEEFRFFFPERFQQFAPPAPESQLVPTREERHPLALCFNILHIVSVGMIRTDQNPWQHICIGSDYDGLINPVINCRDVSQLPVLEDNLIRWLPIAERAYRKQNGGGPLLTRNQQGEVEAKYLKGIVRDVLYTNGERFIKRWLTSFK</sequence>
<organism evidence="1 2">
    <name type="scientific">Spirosoma pollinicola</name>
    <dbReference type="NCBI Taxonomy" id="2057025"/>
    <lineage>
        <taxon>Bacteria</taxon>
        <taxon>Pseudomonadati</taxon>
        <taxon>Bacteroidota</taxon>
        <taxon>Cytophagia</taxon>
        <taxon>Cytophagales</taxon>
        <taxon>Cytophagaceae</taxon>
        <taxon>Spirosoma</taxon>
    </lineage>
</organism>
<dbReference type="OrthoDB" id="611177at2"/>
<evidence type="ECO:0000313" key="2">
    <source>
        <dbReference type="Proteomes" id="UP000232883"/>
    </source>
</evidence>
<dbReference type="RefSeq" id="WP_100991129.1">
    <property type="nucleotide sequence ID" value="NZ_CP025096.1"/>
</dbReference>
<keyword evidence="2" id="KW-1185">Reference proteome</keyword>
<name>A0A2K8Z4Y1_9BACT</name>
<accession>A0A2K8Z4Y1</accession>
<proteinExistence type="predicted"/>
<dbReference type="InterPro" id="IPR032466">
    <property type="entry name" value="Metal_Hydrolase"/>
</dbReference>
<dbReference type="SUPFAM" id="SSF51556">
    <property type="entry name" value="Metallo-dependent hydrolases"/>
    <property type="match status" value="1"/>
</dbReference>